<dbReference type="GO" id="GO:0005524">
    <property type="term" value="F:ATP binding"/>
    <property type="evidence" value="ECO:0007669"/>
    <property type="project" value="UniProtKB-KW"/>
</dbReference>
<evidence type="ECO:0000256" key="2">
    <source>
        <dbReference type="ARBA" id="ARBA00013275"/>
    </source>
</evidence>
<dbReference type="EC" id="6.2.1.1" evidence="2 7"/>
<keyword evidence="4" id="KW-0547">Nucleotide-binding</keyword>
<feature type="domain" description="AMP-binding enzyme C-terminal" evidence="9">
    <location>
        <begin position="556"/>
        <end position="633"/>
    </location>
</feature>
<dbReference type="InterPro" id="IPR045851">
    <property type="entry name" value="AMP-bd_C_sf"/>
</dbReference>
<feature type="domain" description="AMP-dependent synthetase/ligase" evidence="8">
    <location>
        <begin position="113"/>
        <end position="494"/>
    </location>
</feature>
<keyword evidence="3 11" id="KW-0436">Ligase</keyword>
<dbReference type="PANTHER" id="PTHR24095:SF14">
    <property type="entry name" value="ACETYL-COENZYME A SYNTHETASE 1"/>
    <property type="match status" value="1"/>
</dbReference>
<dbReference type="PROSITE" id="PS00455">
    <property type="entry name" value="AMP_BINDING"/>
    <property type="match status" value="1"/>
</dbReference>
<dbReference type="InterPro" id="IPR020845">
    <property type="entry name" value="AMP-binding_CS"/>
</dbReference>
<dbReference type="GO" id="GO:0016208">
    <property type="term" value="F:AMP binding"/>
    <property type="evidence" value="ECO:0007669"/>
    <property type="project" value="InterPro"/>
</dbReference>
<feature type="domain" description="Acetyl-coenzyme A synthetase N-terminal" evidence="10">
    <location>
        <begin position="58"/>
        <end position="104"/>
    </location>
</feature>
<accession>A0A933SA23</accession>
<dbReference type="Pfam" id="PF00501">
    <property type="entry name" value="AMP-binding"/>
    <property type="match status" value="1"/>
</dbReference>
<dbReference type="Proteomes" id="UP000696931">
    <property type="component" value="Unassembled WGS sequence"/>
</dbReference>
<dbReference type="EMBL" id="JACRIW010000033">
    <property type="protein sequence ID" value="MBI5168736.1"/>
    <property type="molecule type" value="Genomic_DNA"/>
</dbReference>
<dbReference type="NCBIfam" id="TIGR02188">
    <property type="entry name" value="Ac_CoA_lig_AcsA"/>
    <property type="match status" value="1"/>
</dbReference>
<dbReference type="InterPro" id="IPR025110">
    <property type="entry name" value="AMP-bd_C"/>
</dbReference>
<protein>
    <recommendedName>
        <fullName evidence="2 7">Acetate--CoA ligase</fullName>
        <ecNumber evidence="2 7">6.2.1.1</ecNumber>
    </recommendedName>
</protein>
<dbReference type="SUPFAM" id="SSF56801">
    <property type="entry name" value="Acetyl-CoA synthetase-like"/>
    <property type="match status" value="1"/>
</dbReference>
<evidence type="ECO:0000313" key="11">
    <source>
        <dbReference type="EMBL" id="MBI5168736.1"/>
    </source>
</evidence>
<evidence type="ECO:0000259" key="9">
    <source>
        <dbReference type="Pfam" id="PF13193"/>
    </source>
</evidence>
<comment type="caution">
    <text evidence="11">The sequence shown here is derived from an EMBL/GenBank/DDBJ whole genome shotgun (WGS) entry which is preliminary data.</text>
</comment>
<dbReference type="InterPro" id="IPR042099">
    <property type="entry name" value="ANL_N_sf"/>
</dbReference>
<gene>
    <name evidence="11" type="primary">acs</name>
    <name evidence="11" type="ORF">HZA61_04525</name>
</gene>
<dbReference type="Pfam" id="PF13193">
    <property type="entry name" value="AMP-binding_C"/>
    <property type="match status" value="1"/>
</dbReference>
<evidence type="ECO:0000259" key="10">
    <source>
        <dbReference type="Pfam" id="PF16177"/>
    </source>
</evidence>
<dbReference type="Gene3D" id="3.40.50.12780">
    <property type="entry name" value="N-terminal domain of ligase-like"/>
    <property type="match status" value="1"/>
</dbReference>
<keyword evidence="6" id="KW-0007">Acetylation</keyword>
<dbReference type="InterPro" id="IPR032387">
    <property type="entry name" value="ACAS_N"/>
</dbReference>
<keyword evidence="5" id="KW-0067">ATP-binding</keyword>
<dbReference type="GO" id="GO:0003987">
    <property type="term" value="F:acetate-CoA ligase activity"/>
    <property type="evidence" value="ECO:0007669"/>
    <property type="project" value="UniProtKB-UniRule"/>
</dbReference>
<dbReference type="Gene3D" id="3.30.300.30">
    <property type="match status" value="1"/>
</dbReference>
<organism evidence="11 12">
    <name type="scientific">Eiseniibacteriota bacterium</name>
    <dbReference type="NCBI Taxonomy" id="2212470"/>
    <lineage>
        <taxon>Bacteria</taxon>
        <taxon>Candidatus Eiseniibacteriota</taxon>
    </lineage>
</organism>
<dbReference type="AlphaFoldDB" id="A0A933SA23"/>
<dbReference type="GO" id="GO:0005829">
    <property type="term" value="C:cytosol"/>
    <property type="evidence" value="ECO:0007669"/>
    <property type="project" value="TreeGrafter"/>
</dbReference>
<comment type="similarity">
    <text evidence="1">Belongs to the ATP-dependent AMP-binding enzyme family.</text>
</comment>
<reference evidence="11" key="1">
    <citation type="submission" date="2020-07" db="EMBL/GenBank/DDBJ databases">
        <title>Huge and variable diversity of episymbiotic CPR bacteria and DPANN archaea in groundwater ecosystems.</title>
        <authorList>
            <person name="He C.Y."/>
            <person name="Keren R."/>
            <person name="Whittaker M."/>
            <person name="Farag I.F."/>
            <person name="Doudna J."/>
            <person name="Cate J.H.D."/>
            <person name="Banfield J.F."/>
        </authorList>
    </citation>
    <scope>NUCLEOTIDE SEQUENCE</scope>
    <source>
        <strain evidence="11">NC_groundwater_1813_Pr3_B-0.1um_71_17</strain>
    </source>
</reference>
<sequence length="656" mass="72611">MSDRDRSGEPASAPSLELSDSQRAAIARLARDEVIIPPPIELAREAYLRTDAIERMHALGDPERFWADKANQLDWIEPFDKVLEFEAPNHRWFVGGKLNASVNCIDRHVYSDRRNKAAIIWVGEDGEEHTYTYNRLYREVNRFGNALRRMGVKRGDRVILYMPLVPEGIVTMLACARIGAIHSVVYAGMGTAALKSRIEDCAAKVIVCSDWTMRRGRQLPLKPTVDEAVRDLTFVEHVVVHRRGSRPGDAPVQFDSEREHDFYDVQAAREIHCEPEAMDSEDPLFILYTSGTTGKPKGVVHVTGGYLTGVHYLARAFYQIGERDIYWSTSDIGWIVGHSFIVYGPLSIGATVFCREGVPDYPSPDVTWELCERFGVNIMFTAPTAVRMWMSHGGDVPSKYDLSRLRLIACAGEPLNPEAHLWAQKYLAGQSKGFVVDNWWQTEVAAPVLGTLPTYEARPGKVGKPMPGVVADVVDANGHPLPDGHGGLLVLRRPLPYMLRTVWGDAARYEKYWEQVPGCYSAGDIAVRDRDGYFAVLGRSDDVLNVAGHRIGTADVEGSLLRHASVAESAVIGLPDALKGERIKAFVVLKPGVTAGPGLVSSLKDHVRQDLGPIAQPSDIELRPSLPKTRSGKIVRRYLKAVEMGEDPGDLSTLAD</sequence>
<evidence type="ECO:0000256" key="5">
    <source>
        <dbReference type="ARBA" id="ARBA00022840"/>
    </source>
</evidence>
<evidence type="ECO:0000256" key="6">
    <source>
        <dbReference type="ARBA" id="ARBA00022990"/>
    </source>
</evidence>
<evidence type="ECO:0000256" key="3">
    <source>
        <dbReference type="ARBA" id="ARBA00022598"/>
    </source>
</evidence>
<evidence type="ECO:0000313" key="12">
    <source>
        <dbReference type="Proteomes" id="UP000696931"/>
    </source>
</evidence>
<evidence type="ECO:0000256" key="4">
    <source>
        <dbReference type="ARBA" id="ARBA00022741"/>
    </source>
</evidence>
<dbReference type="InterPro" id="IPR000873">
    <property type="entry name" value="AMP-dep_synth/lig_dom"/>
</dbReference>
<name>A0A933SA23_UNCEI</name>
<proteinExistence type="inferred from homology"/>
<dbReference type="Pfam" id="PF16177">
    <property type="entry name" value="ACAS_N"/>
    <property type="match status" value="1"/>
</dbReference>
<dbReference type="GO" id="GO:0019427">
    <property type="term" value="P:acetyl-CoA biosynthetic process from acetate"/>
    <property type="evidence" value="ECO:0007669"/>
    <property type="project" value="UniProtKB-UniRule"/>
</dbReference>
<evidence type="ECO:0000256" key="1">
    <source>
        <dbReference type="ARBA" id="ARBA00006432"/>
    </source>
</evidence>
<evidence type="ECO:0000259" key="8">
    <source>
        <dbReference type="Pfam" id="PF00501"/>
    </source>
</evidence>
<dbReference type="NCBIfam" id="NF001208">
    <property type="entry name" value="PRK00174.1"/>
    <property type="match status" value="1"/>
</dbReference>
<dbReference type="InterPro" id="IPR011904">
    <property type="entry name" value="Ac_CoA_lig"/>
</dbReference>
<dbReference type="PANTHER" id="PTHR24095">
    <property type="entry name" value="ACETYL-COENZYME A SYNTHETASE"/>
    <property type="match status" value="1"/>
</dbReference>
<evidence type="ECO:0000256" key="7">
    <source>
        <dbReference type="NCBIfam" id="TIGR02188"/>
    </source>
</evidence>